<reference evidence="5" key="1">
    <citation type="journal article" date="2019" name="Int. J. Syst. Evol. Microbiol.">
        <title>The Global Catalogue of Microorganisms (GCM) 10K type strain sequencing project: providing services to taxonomists for standard genome sequencing and annotation.</title>
        <authorList>
            <consortium name="The Broad Institute Genomics Platform"/>
            <consortium name="The Broad Institute Genome Sequencing Center for Infectious Disease"/>
            <person name="Wu L."/>
            <person name="Ma J."/>
        </authorList>
    </citation>
    <scope>NUCLEOTIDE SEQUENCE [LARGE SCALE GENOMIC DNA]</scope>
    <source>
        <strain evidence="5">CCUG 61484</strain>
    </source>
</reference>
<dbReference type="PANTHER" id="PTHR42852">
    <property type="entry name" value="THIOL:DISULFIDE INTERCHANGE PROTEIN DSBE"/>
    <property type="match status" value="1"/>
</dbReference>
<dbReference type="PROSITE" id="PS51352">
    <property type="entry name" value="THIOREDOXIN_2"/>
    <property type="match status" value="1"/>
</dbReference>
<dbReference type="EMBL" id="JBHTHZ010000010">
    <property type="protein sequence ID" value="MFD0794306.1"/>
    <property type="molecule type" value="Genomic_DNA"/>
</dbReference>
<dbReference type="RefSeq" id="WP_377115452.1">
    <property type="nucleotide sequence ID" value="NZ_JBHTHZ010000010.1"/>
</dbReference>
<organism evidence="4 5">
    <name type="scientific">Mucilaginibacter litoreus</name>
    <dbReference type="NCBI Taxonomy" id="1048221"/>
    <lineage>
        <taxon>Bacteria</taxon>
        <taxon>Pseudomonadati</taxon>
        <taxon>Bacteroidota</taxon>
        <taxon>Sphingobacteriia</taxon>
        <taxon>Sphingobacteriales</taxon>
        <taxon>Sphingobacteriaceae</taxon>
        <taxon>Mucilaginibacter</taxon>
    </lineage>
</organism>
<dbReference type="InterPro" id="IPR000866">
    <property type="entry name" value="AhpC/TSA"/>
</dbReference>
<dbReference type="InterPro" id="IPR013766">
    <property type="entry name" value="Thioredoxin_domain"/>
</dbReference>
<keyword evidence="1" id="KW-0676">Redox-active center</keyword>
<dbReference type="PANTHER" id="PTHR42852:SF17">
    <property type="entry name" value="THIOREDOXIN-LIKE PROTEIN HI_1115"/>
    <property type="match status" value="1"/>
</dbReference>
<name>A0ABW3ATB7_9SPHI</name>
<keyword evidence="5" id="KW-1185">Reference proteome</keyword>
<feature type="domain" description="Thioredoxin" evidence="3">
    <location>
        <begin position="126"/>
        <end position="267"/>
    </location>
</feature>
<dbReference type="PROSITE" id="PS00194">
    <property type="entry name" value="THIOREDOXIN_1"/>
    <property type="match status" value="1"/>
</dbReference>
<protein>
    <submittedName>
        <fullName evidence="4">TlpA family protein disulfide reductase</fullName>
    </submittedName>
</protein>
<feature type="chain" id="PRO_5046557979" evidence="2">
    <location>
        <begin position="20"/>
        <end position="267"/>
    </location>
</feature>
<dbReference type="InterPro" id="IPR017937">
    <property type="entry name" value="Thioredoxin_CS"/>
</dbReference>
<evidence type="ECO:0000313" key="4">
    <source>
        <dbReference type="EMBL" id="MFD0794306.1"/>
    </source>
</evidence>
<dbReference type="InterPro" id="IPR036249">
    <property type="entry name" value="Thioredoxin-like_sf"/>
</dbReference>
<sequence length="267" mass="30387">MKLIVVILACCLATFKTNAQSTQGKSSELNENTIVKDSTGKTLAYEYWHQRVLSGQYTINRTYTGRDTSDFILTWLTPVHRKRLDSLRAKFLAEHTPVNQAGTQQAIPPVINNSVPKRLPQQSDGFKNGEEMEPFKERDINGQKIDTKALKGKIVVLNFWFINCPACRVEIPELNEVAASYSSSPDIVFVGLCLDQRWDIKDFLKKTPFNFQHIANARYYGDKYKVNLYPTTVVLDKQGIVRFNSVGADNTGYWIKKTIEDIKAEKL</sequence>
<dbReference type="Gene3D" id="3.40.30.10">
    <property type="entry name" value="Glutaredoxin"/>
    <property type="match status" value="1"/>
</dbReference>
<dbReference type="CDD" id="cd02966">
    <property type="entry name" value="TlpA_like_family"/>
    <property type="match status" value="1"/>
</dbReference>
<feature type="signal peptide" evidence="2">
    <location>
        <begin position="1"/>
        <end position="19"/>
    </location>
</feature>
<gene>
    <name evidence="4" type="ORF">ACFQZX_11815</name>
</gene>
<dbReference type="InterPro" id="IPR050553">
    <property type="entry name" value="Thioredoxin_ResA/DsbE_sf"/>
</dbReference>
<dbReference type="Proteomes" id="UP001597010">
    <property type="component" value="Unassembled WGS sequence"/>
</dbReference>
<evidence type="ECO:0000313" key="5">
    <source>
        <dbReference type="Proteomes" id="UP001597010"/>
    </source>
</evidence>
<dbReference type="SUPFAM" id="SSF52833">
    <property type="entry name" value="Thioredoxin-like"/>
    <property type="match status" value="1"/>
</dbReference>
<accession>A0ABW3ATB7</accession>
<evidence type="ECO:0000256" key="1">
    <source>
        <dbReference type="ARBA" id="ARBA00023284"/>
    </source>
</evidence>
<evidence type="ECO:0000259" key="3">
    <source>
        <dbReference type="PROSITE" id="PS51352"/>
    </source>
</evidence>
<comment type="caution">
    <text evidence="4">The sequence shown here is derived from an EMBL/GenBank/DDBJ whole genome shotgun (WGS) entry which is preliminary data.</text>
</comment>
<dbReference type="Pfam" id="PF00578">
    <property type="entry name" value="AhpC-TSA"/>
    <property type="match status" value="1"/>
</dbReference>
<proteinExistence type="predicted"/>
<evidence type="ECO:0000256" key="2">
    <source>
        <dbReference type="SAM" id="SignalP"/>
    </source>
</evidence>
<keyword evidence="2" id="KW-0732">Signal</keyword>